<sequence>MVIKRTARGSQTLEATLEHLTKEVDELRSKLAEHLQKYGDPNSTRDDTLIKNQRRFWSPDCIGGRSKAHDSKWSLMKRKLDHATSRQEEVKQRLAQSQLVIPGANTVPMEIWGEILRYCIPNDEFVHWGSNGDPKQYGQVCRQWRNVVLSTPCLWASLSLHVLDAKLAIQQEMLRVWIERSGMLPLSLELLWYPKRLKVQTPSVPQTAWFIENIFGILTPSLERWKKVSLCIPACCISLILGRPLLRLERISFTTLPDRTISIVPSQAPLLRELSVLGVYHNPGVTDMPWSQLTACRINGRMTPAEAITILKECTRLERCRMHIYHHISSLAPLTIPTLRSLWLTFGPNDNPYPAFESFILPSLTELALDNSSALNMTLNPRSLFDFLSRSGCLLNTLYIRGIGSRPGSGMNYINAIPTLSDLQLIESYQNVVTDAEHAILLSRS</sequence>
<organism evidence="1 2">
    <name type="scientific">Pluteus cervinus</name>
    <dbReference type="NCBI Taxonomy" id="181527"/>
    <lineage>
        <taxon>Eukaryota</taxon>
        <taxon>Fungi</taxon>
        <taxon>Dikarya</taxon>
        <taxon>Basidiomycota</taxon>
        <taxon>Agaricomycotina</taxon>
        <taxon>Agaricomycetes</taxon>
        <taxon>Agaricomycetidae</taxon>
        <taxon>Agaricales</taxon>
        <taxon>Pluteineae</taxon>
        <taxon>Pluteaceae</taxon>
        <taxon>Pluteus</taxon>
    </lineage>
</organism>
<evidence type="ECO:0000313" key="1">
    <source>
        <dbReference type="EMBL" id="TFK74618.1"/>
    </source>
</evidence>
<accession>A0ACD3B8H4</accession>
<dbReference type="Proteomes" id="UP000308600">
    <property type="component" value="Unassembled WGS sequence"/>
</dbReference>
<evidence type="ECO:0000313" key="2">
    <source>
        <dbReference type="Proteomes" id="UP000308600"/>
    </source>
</evidence>
<proteinExistence type="predicted"/>
<dbReference type="EMBL" id="ML208267">
    <property type="protein sequence ID" value="TFK74618.1"/>
    <property type="molecule type" value="Genomic_DNA"/>
</dbReference>
<name>A0ACD3B8H4_9AGAR</name>
<gene>
    <name evidence="1" type="ORF">BDN72DRAFT_833123</name>
</gene>
<keyword evidence="2" id="KW-1185">Reference proteome</keyword>
<protein>
    <submittedName>
        <fullName evidence="1">Uncharacterized protein</fullName>
    </submittedName>
</protein>
<reference evidence="1 2" key="1">
    <citation type="journal article" date="2019" name="Nat. Ecol. Evol.">
        <title>Megaphylogeny resolves global patterns of mushroom evolution.</title>
        <authorList>
            <person name="Varga T."/>
            <person name="Krizsan K."/>
            <person name="Foldi C."/>
            <person name="Dima B."/>
            <person name="Sanchez-Garcia M."/>
            <person name="Sanchez-Ramirez S."/>
            <person name="Szollosi G.J."/>
            <person name="Szarkandi J.G."/>
            <person name="Papp V."/>
            <person name="Albert L."/>
            <person name="Andreopoulos W."/>
            <person name="Angelini C."/>
            <person name="Antonin V."/>
            <person name="Barry K.W."/>
            <person name="Bougher N.L."/>
            <person name="Buchanan P."/>
            <person name="Buyck B."/>
            <person name="Bense V."/>
            <person name="Catcheside P."/>
            <person name="Chovatia M."/>
            <person name="Cooper J."/>
            <person name="Damon W."/>
            <person name="Desjardin D."/>
            <person name="Finy P."/>
            <person name="Geml J."/>
            <person name="Haridas S."/>
            <person name="Hughes K."/>
            <person name="Justo A."/>
            <person name="Karasinski D."/>
            <person name="Kautmanova I."/>
            <person name="Kiss B."/>
            <person name="Kocsube S."/>
            <person name="Kotiranta H."/>
            <person name="LaButti K.M."/>
            <person name="Lechner B.E."/>
            <person name="Liimatainen K."/>
            <person name="Lipzen A."/>
            <person name="Lukacs Z."/>
            <person name="Mihaltcheva S."/>
            <person name="Morgado L.N."/>
            <person name="Niskanen T."/>
            <person name="Noordeloos M.E."/>
            <person name="Ohm R.A."/>
            <person name="Ortiz-Santana B."/>
            <person name="Ovrebo C."/>
            <person name="Racz N."/>
            <person name="Riley R."/>
            <person name="Savchenko A."/>
            <person name="Shiryaev A."/>
            <person name="Soop K."/>
            <person name="Spirin V."/>
            <person name="Szebenyi C."/>
            <person name="Tomsovsky M."/>
            <person name="Tulloss R.E."/>
            <person name="Uehling J."/>
            <person name="Grigoriev I.V."/>
            <person name="Vagvolgyi C."/>
            <person name="Papp T."/>
            <person name="Martin F.M."/>
            <person name="Miettinen O."/>
            <person name="Hibbett D.S."/>
            <person name="Nagy L.G."/>
        </authorList>
    </citation>
    <scope>NUCLEOTIDE SEQUENCE [LARGE SCALE GENOMIC DNA]</scope>
    <source>
        <strain evidence="1 2">NL-1719</strain>
    </source>
</reference>